<gene>
    <name evidence="2" type="ORF">Selli1_08810</name>
    <name evidence="3" type="ORF">Selli2_09310</name>
</gene>
<protein>
    <submittedName>
        <fullName evidence="3">Membrane protein</fullName>
    </submittedName>
</protein>
<reference evidence="3" key="4">
    <citation type="submission" date="2022-11" db="EMBL/GenBank/DDBJ databases">
        <title>Draft genome sequence of Sellimonas catena strain 18CBH55.</title>
        <authorList>
            <person name="Hisatomi A."/>
            <person name="Ohkuma M."/>
            <person name="Sakamoto M."/>
        </authorList>
    </citation>
    <scope>NUCLEOTIDE SEQUENCE</scope>
    <source>
        <strain evidence="3">18CBH55</strain>
    </source>
</reference>
<keyword evidence="1" id="KW-0812">Transmembrane</keyword>
<accession>A0A9W6CDR8</accession>
<feature type="transmembrane region" description="Helical" evidence="1">
    <location>
        <begin position="116"/>
        <end position="134"/>
    </location>
</feature>
<dbReference type="EMBL" id="BSCH01000005">
    <property type="protein sequence ID" value="GLG89504.1"/>
    <property type="molecule type" value="Genomic_DNA"/>
</dbReference>
<dbReference type="EMBL" id="BSBO01000006">
    <property type="protein sequence ID" value="GLG03707.1"/>
    <property type="molecule type" value="Genomic_DNA"/>
</dbReference>
<keyword evidence="1" id="KW-1133">Transmembrane helix</keyword>
<evidence type="ECO:0000313" key="2">
    <source>
        <dbReference type="EMBL" id="GLG03707.1"/>
    </source>
</evidence>
<reference evidence="2" key="1">
    <citation type="submission" date="2022-11" db="EMBL/GenBank/DDBJ databases">
        <title>Draft genome sequence of Sellimonas catena strain 12EGH17.</title>
        <authorList>
            <person name="Atsushi H."/>
            <person name="Moriya O."/>
            <person name="Mitsuo S."/>
        </authorList>
    </citation>
    <scope>NUCLEOTIDE SEQUENCE</scope>
    <source>
        <strain evidence="2">12EGH17</strain>
    </source>
</reference>
<reference evidence="3 5" key="5">
    <citation type="journal article" date="2023" name="Int. J. Syst. Evol. Microbiol.">
        <title>Sellimonas catena sp. nov., isolated from human faeces.</title>
        <authorList>
            <person name="Hisatomi A."/>
            <person name="Ohkuma M."/>
            <person name="Sakamoto M."/>
        </authorList>
    </citation>
    <scope>NUCLEOTIDE SEQUENCE</scope>
    <source>
        <strain evidence="2 5">12EGH17</strain>
        <strain evidence="3">18CBH55</strain>
    </source>
</reference>
<dbReference type="Pfam" id="PF11299">
    <property type="entry name" value="DUF3100"/>
    <property type="match status" value="1"/>
</dbReference>
<dbReference type="AlphaFoldDB" id="A0A9W6CDR8"/>
<evidence type="ECO:0000313" key="5">
    <source>
        <dbReference type="Proteomes" id="UP001145145"/>
    </source>
</evidence>
<comment type="caution">
    <text evidence="3">The sequence shown here is derived from an EMBL/GenBank/DDBJ whole genome shotgun (WGS) entry which is preliminary data.</text>
</comment>
<dbReference type="Proteomes" id="UP001145094">
    <property type="component" value="Unassembled WGS sequence"/>
</dbReference>
<feature type="transmembrane region" description="Helical" evidence="1">
    <location>
        <begin position="202"/>
        <end position="224"/>
    </location>
</feature>
<reference evidence="3" key="3">
    <citation type="submission" date="2022-11" db="EMBL/GenBank/DDBJ databases">
        <title>Draft genome sequence of Sellimonas catena strain 18CBH55.</title>
        <authorList>
            <person name="Atsushi H."/>
            <person name="Moriya O."/>
            <person name="Mitsuo S."/>
        </authorList>
    </citation>
    <scope>NUCLEOTIDE SEQUENCE</scope>
    <source>
        <strain evidence="3">18CBH55</strain>
    </source>
</reference>
<dbReference type="RefSeq" id="WP_087252408.1">
    <property type="nucleotide sequence ID" value="NZ_BSBO01000006.1"/>
</dbReference>
<feature type="transmembrane region" description="Helical" evidence="1">
    <location>
        <begin position="82"/>
        <end position="104"/>
    </location>
</feature>
<keyword evidence="1" id="KW-0472">Membrane</keyword>
<sequence>MKKEAFQYPSLKARMKNEYRIILAAFVFILIADSIGQIEIPLGPGKLILFPIFYALILGVLSGPEVLKFFRKKEVKAASKLVIVAICPFIAKLGINAGASIEVVLSAGPALLLQEIGNLGTIFLALPFALLLGLKREAIGATHSINRESNLALITDIFGPDSPEARGSLSIYVVGGMVGTIYFGFLTTMTAAAGIFHPYALGMASGVGAGILMASATASITAIYPDMAAELSALASTSETLSGLTGIYVAIFIGIPLCQKLYTWLEPKFAKLRHEPSEVLTRKAEEKVEEA</sequence>
<proteinExistence type="predicted"/>
<feature type="transmembrane region" description="Helical" evidence="1">
    <location>
        <begin position="171"/>
        <end position="196"/>
    </location>
</feature>
<reference evidence="2" key="2">
    <citation type="submission" date="2022-11" db="EMBL/GenBank/DDBJ databases">
        <title>Draft genome sequence of Sellimonas catena strain 12EGH17.</title>
        <authorList>
            <person name="Hisatomi A."/>
            <person name="Ohkuma M."/>
            <person name="Sakamoto M."/>
        </authorList>
    </citation>
    <scope>NUCLEOTIDE SEQUENCE</scope>
    <source>
        <strain evidence="2">12EGH17</strain>
    </source>
</reference>
<organism evidence="3 4">
    <name type="scientific">Sellimonas catena</name>
    <dbReference type="NCBI Taxonomy" id="2994035"/>
    <lineage>
        <taxon>Bacteria</taxon>
        <taxon>Bacillati</taxon>
        <taxon>Bacillota</taxon>
        <taxon>Clostridia</taxon>
        <taxon>Lachnospirales</taxon>
        <taxon>Lachnospiraceae</taxon>
        <taxon>Sellimonas</taxon>
    </lineage>
</organism>
<evidence type="ECO:0000313" key="3">
    <source>
        <dbReference type="EMBL" id="GLG89504.1"/>
    </source>
</evidence>
<feature type="transmembrane region" description="Helical" evidence="1">
    <location>
        <begin position="21"/>
        <end position="42"/>
    </location>
</feature>
<keyword evidence="5" id="KW-1185">Reference proteome</keyword>
<dbReference type="Proteomes" id="UP001145145">
    <property type="component" value="Unassembled WGS sequence"/>
</dbReference>
<evidence type="ECO:0000313" key="4">
    <source>
        <dbReference type="Proteomes" id="UP001145094"/>
    </source>
</evidence>
<evidence type="ECO:0000256" key="1">
    <source>
        <dbReference type="SAM" id="Phobius"/>
    </source>
</evidence>
<dbReference type="InterPro" id="IPR021450">
    <property type="entry name" value="DUF3100"/>
</dbReference>
<feature type="transmembrane region" description="Helical" evidence="1">
    <location>
        <begin position="48"/>
        <end position="70"/>
    </location>
</feature>
<name>A0A9W6CDR8_9FIRM</name>